<dbReference type="RefSeq" id="WP_221462073.1">
    <property type="nucleotide sequence ID" value="NZ_JABZEH010000001.1"/>
</dbReference>
<evidence type="ECO:0000313" key="2">
    <source>
        <dbReference type="Proteomes" id="UP001143674"/>
    </source>
</evidence>
<comment type="caution">
    <text evidence="1">The sequence shown here is derived from an EMBL/GenBank/DDBJ whole genome shotgun (WGS) entry which is preliminary data.</text>
</comment>
<sequence>MYQIDNATAATTQPASTAAGTAGFFTDGNPATSTPATIVPAEWLNAMMMELANVVTGAGLTLAKSQFNQVLSSIKRLGQSTIVLADTGAANAYTAVNAPPLVAGTWVDGVVQQVKIAHTNTGASTYAPDGLTAIPIYGLGLQPLQGGELALNGTAVLMHATIAGVNSGNPICVLMECAGGAQQVAPATQSQHAVQFGQVAAVVGAARNVKASIATAGTSITISADETVAKTALGGMAYVNANWSDTLNTATTGAGGMDTGSAPTNGFVAIYRIYNPTTATWKLLGYNATSAAAPNVYGGANMPAGYTASVLTSVWPTNGSGQFVVGQQADRTVGLAPTLQINTTTQQTSLTSLTVTTGVAPNAKAVYGEVSVQSTVSSALSCSTAGSANNLMESNFASQNAVQIRAPMSRTLLTTPQTIYYTASVGSGTMTFQLWTTGYDF</sequence>
<dbReference type="EMBL" id="JAIVEX010000015">
    <property type="protein sequence ID" value="MDB0524537.1"/>
    <property type="molecule type" value="Genomic_DNA"/>
</dbReference>
<evidence type="ECO:0008006" key="3">
    <source>
        <dbReference type="Google" id="ProtNLM"/>
    </source>
</evidence>
<gene>
    <name evidence="1" type="ORF">LBW55_23280</name>
</gene>
<evidence type="ECO:0000313" key="1">
    <source>
        <dbReference type="EMBL" id="MDB0524537.1"/>
    </source>
</evidence>
<dbReference type="Proteomes" id="UP001143674">
    <property type="component" value="Unassembled WGS sequence"/>
</dbReference>
<name>A0AAE3NJS4_RALSL</name>
<proteinExistence type="predicted"/>
<reference evidence="1" key="1">
    <citation type="submission" date="2021-09" db="EMBL/GenBank/DDBJ databases">
        <title>Genomic analysis of Ralstonia spp.</title>
        <authorList>
            <person name="Aburjaile F."/>
            <person name="Ariute J.C."/>
            <person name="Pais A.K.L."/>
            <person name="Albuquerque G.M.R."/>
            <person name="Silva A.M.F."/>
            <person name="Brenig B."/>
            <person name="Azevedo V."/>
            <person name="Matiuzzi M."/>
            <person name="Ramos R."/>
            <person name="Goes-Neto A."/>
            <person name="Soares S."/>
            <person name="Iseppon A.M.B."/>
            <person name="Souza E."/>
            <person name="Gama M."/>
        </authorList>
    </citation>
    <scope>NUCLEOTIDE SEQUENCE</scope>
    <source>
        <strain evidence="1">B4</strain>
    </source>
</reference>
<protein>
    <recommendedName>
        <fullName evidence="3">Tail fiber protein</fullName>
    </recommendedName>
</protein>
<accession>A0AAE3NJS4</accession>
<organism evidence="1 2">
    <name type="scientific">Ralstonia solanacearum</name>
    <name type="common">Pseudomonas solanacearum</name>
    <dbReference type="NCBI Taxonomy" id="305"/>
    <lineage>
        <taxon>Bacteria</taxon>
        <taxon>Pseudomonadati</taxon>
        <taxon>Pseudomonadota</taxon>
        <taxon>Betaproteobacteria</taxon>
        <taxon>Burkholderiales</taxon>
        <taxon>Burkholderiaceae</taxon>
        <taxon>Ralstonia</taxon>
        <taxon>Ralstonia solanacearum species complex</taxon>
    </lineage>
</organism>
<dbReference type="AlphaFoldDB" id="A0AAE3NJS4"/>